<feature type="compositionally biased region" description="Basic and acidic residues" evidence="1">
    <location>
        <begin position="30"/>
        <end position="42"/>
    </location>
</feature>
<dbReference type="RefSeq" id="WP_066714756.1">
    <property type="nucleotide sequence ID" value="NZ_CP118869.1"/>
</dbReference>
<evidence type="ECO:0000313" key="2">
    <source>
        <dbReference type="EMBL" id="KXB39175.1"/>
    </source>
</evidence>
<comment type="caution">
    <text evidence="2">The sequence shown here is derived from an EMBL/GenBank/DDBJ whole genome shotgun (WGS) entry which is preliminary data.</text>
</comment>
<dbReference type="Proteomes" id="UP000070080">
    <property type="component" value="Unassembled WGS sequence"/>
</dbReference>
<dbReference type="EMBL" id="LSCV01000042">
    <property type="protein sequence ID" value="KXB39175.1"/>
    <property type="molecule type" value="Genomic_DNA"/>
</dbReference>
<feature type="compositionally biased region" description="Basic and acidic residues" evidence="1">
    <location>
        <begin position="63"/>
        <end position="80"/>
    </location>
</feature>
<keyword evidence="3" id="KW-1185">Reference proteome</keyword>
<evidence type="ECO:0000256" key="1">
    <source>
        <dbReference type="SAM" id="MobiDB-lite"/>
    </source>
</evidence>
<protein>
    <recommendedName>
        <fullName evidence="4">BZIP domain-containing protein</fullName>
    </recommendedName>
</protein>
<dbReference type="STRING" id="1497955.HMPREF1872_01206"/>
<reference evidence="3" key="1">
    <citation type="submission" date="2016-01" db="EMBL/GenBank/DDBJ databases">
        <authorList>
            <person name="Mitreva M."/>
            <person name="Pepin K.H."/>
            <person name="Mihindukulasuriya K.A."/>
            <person name="Fulton R."/>
            <person name="Fronick C."/>
            <person name="O'Laughlin M."/>
            <person name="Miner T."/>
            <person name="Herter B."/>
            <person name="Rosa B.A."/>
            <person name="Cordes M."/>
            <person name="Tomlinson C."/>
            <person name="Wollam A."/>
            <person name="Palsikar V.B."/>
            <person name="Mardis E.R."/>
            <person name="Wilson R.K."/>
        </authorList>
    </citation>
    <scope>NUCLEOTIDE SEQUENCE [LARGE SCALE GENOMIC DNA]</scope>
    <source>
        <strain evidence="3">KA00274</strain>
    </source>
</reference>
<accession>A0A133Y7V0</accession>
<dbReference type="AlphaFoldDB" id="A0A133Y7V0"/>
<proteinExistence type="predicted"/>
<evidence type="ECO:0000313" key="3">
    <source>
        <dbReference type="Proteomes" id="UP000070080"/>
    </source>
</evidence>
<feature type="compositionally biased region" description="Basic and acidic residues" evidence="1">
    <location>
        <begin position="87"/>
        <end position="98"/>
    </location>
</feature>
<feature type="region of interest" description="Disordered" evidence="1">
    <location>
        <begin position="1"/>
        <end position="98"/>
    </location>
</feature>
<feature type="compositionally biased region" description="Polar residues" evidence="1">
    <location>
        <begin position="48"/>
        <end position="60"/>
    </location>
</feature>
<organism evidence="2 3">
    <name type="scientific">Amygdalobacter nucleatus</name>
    <dbReference type="NCBI Taxonomy" id="3029274"/>
    <lineage>
        <taxon>Bacteria</taxon>
        <taxon>Bacillati</taxon>
        <taxon>Bacillota</taxon>
        <taxon>Clostridia</taxon>
        <taxon>Eubacteriales</taxon>
        <taxon>Oscillospiraceae</taxon>
        <taxon>Amygdalobacter</taxon>
    </lineage>
</organism>
<evidence type="ECO:0008006" key="4">
    <source>
        <dbReference type="Google" id="ProtNLM"/>
    </source>
</evidence>
<gene>
    <name evidence="2" type="ORF">HMPREF1872_01206</name>
</gene>
<name>A0A133Y7V0_9FIRM</name>
<sequence>MSKETTLANSDKKNRPYYHKNFKRQNQSENGEKVERKFNCENRKRRFNASSNAEETNTTVVEGAKRQDNNRDNPRRERNYRNRRNREHQNHESLADIKQDIVRLEKEIKLSIAELQAVEISFS</sequence>